<dbReference type="GO" id="GO:0008841">
    <property type="term" value="F:dihydrofolate synthase activity"/>
    <property type="evidence" value="ECO:0007669"/>
    <property type="project" value="UniProtKB-EC"/>
</dbReference>
<gene>
    <name evidence="24" type="primary">folC</name>
    <name evidence="24" type="ORF">GPUN_1152</name>
</gene>
<protein>
    <recommendedName>
        <fullName evidence="7">Dihydrofolate synthase/folylpolyglutamate synthase</fullName>
        <ecNumber evidence="5">6.3.2.12</ecNumber>
        <ecNumber evidence="6">6.3.2.17</ecNumber>
    </recommendedName>
    <alternativeName>
        <fullName evidence="16">Folylpoly-gamma-glutamate synthetase-dihydrofolate synthetase</fullName>
    </alternativeName>
    <alternativeName>
        <fullName evidence="14">Folylpolyglutamate synthetase</fullName>
    </alternativeName>
    <alternativeName>
        <fullName evidence="15">Tetrahydrofolylpolyglutamate synthase</fullName>
    </alternativeName>
</protein>
<evidence type="ECO:0000256" key="7">
    <source>
        <dbReference type="ARBA" id="ARBA00019357"/>
    </source>
</evidence>
<dbReference type="SUPFAM" id="SSF53623">
    <property type="entry name" value="MurD-like peptide ligases, catalytic domain"/>
    <property type="match status" value="1"/>
</dbReference>
<comment type="catalytic activity">
    <reaction evidence="19">
        <text>(6R)-5,10-methylenetetrahydrofolyl-(gamma-L-Glu)(n) + L-glutamate + ATP = (6R)-5,10-methylenetetrahydrofolyl-(gamma-L-Glu)(n+1) + ADP + phosphate + H(+)</text>
        <dbReference type="Rhea" id="RHEA:51912"/>
        <dbReference type="Rhea" id="RHEA-COMP:13257"/>
        <dbReference type="Rhea" id="RHEA-COMP:13258"/>
        <dbReference type="ChEBI" id="CHEBI:15378"/>
        <dbReference type="ChEBI" id="CHEBI:29985"/>
        <dbReference type="ChEBI" id="CHEBI:30616"/>
        <dbReference type="ChEBI" id="CHEBI:43474"/>
        <dbReference type="ChEBI" id="CHEBI:136572"/>
        <dbReference type="ChEBI" id="CHEBI:456216"/>
        <dbReference type="EC" id="6.3.2.17"/>
    </reaction>
</comment>
<evidence type="ECO:0000256" key="5">
    <source>
        <dbReference type="ARBA" id="ARBA00013023"/>
    </source>
</evidence>
<dbReference type="Proteomes" id="UP000053586">
    <property type="component" value="Unassembled WGS sequence"/>
</dbReference>
<evidence type="ECO:0000313" key="25">
    <source>
        <dbReference type="Proteomes" id="UP000053586"/>
    </source>
</evidence>
<dbReference type="Pfam" id="PF02875">
    <property type="entry name" value="Mur_ligase_C"/>
    <property type="match status" value="1"/>
</dbReference>
<dbReference type="OrthoDB" id="9809356at2"/>
<keyword evidence="8 21" id="KW-0436">Ligase</keyword>
<reference evidence="24 25" key="2">
    <citation type="journal article" date="2017" name="Antonie Van Leeuwenhoek">
        <title>Rhizobium rhizosphaerae sp. nov., a novel species isolated from rice rhizosphere.</title>
        <authorList>
            <person name="Zhao J.J."/>
            <person name="Zhang J."/>
            <person name="Zhang R.J."/>
            <person name="Zhang C.W."/>
            <person name="Yin H.Q."/>
            <person name="Zhang X.X."/>
        </authorList>
    </citation>
    <scope>NUCLEOTIDE SEQUENCE [LARGE SCALE GENOMIC DNA]</scope>
    <source>
        <strain evidence="24 25">ACAM 611</strain>
    </source>
</reference>
<dbReference type="PANTHER" id="PTHR11136">
    <property type="entry name" value="FOLYLPOLYGLUTAMATE SYNTHASE-RELATED"/>
    <property type="match status" value="1"/>
</dbReference>
<name>H5TAF4_9ALTE</name>
<dbReference type="UniPathway" id="UPA00077">
    <property type="reaction ID" value="UER00157"/>
</dbReference>
<keyword evidence="11 21" id="KW-0067">ATP-binding</keyword>
<evidence type="ECO:0000256" key="6">
    <source>
        <dbReference type="ARBA" id="ARBA00013025"/>
    </source>
</evidence>
<dbReference type="EC" id="6.3.2.17" evidence="6"/>
<dbReference type="GO" id="GO:0046656">
    <property type="term" value="P:folic acid biosynthetic process"/>
    <property type="evidence" value="ECO:0007669"/>
    <property type="project" value="UniProtKB-KW"/>
</dbReference>
<reference evidence="24 25" key="1">
    <citation type="journal article" date="2012" name="J. Bacteriol.">
        <title>Genome sequence of proteorhodopsin-containing sea ice bacterium Glaciecola punicea ACAM 611T.</title>
        <authorList>
            <person name="Qin Q.-L."/>
            <person name="Xie B.-B."/>
            <person name="Shu Y.-L."/>
            <person name="Rong J.-C."/>
            <person name="Zhao D.-L."/>
            <person name="Zhang X.-Y."/>
            <person name="Chen X.-L."/>
            <person name="Zhou B.-C."/>
            <person name="Zhanga Y.-Z."/>
        </authorList>
    </citation>
    <scope>NUCLEOTIDE SEQUENCE [LARGE SCALE GENOMIC DNA]</scope>
    <source>
        <strain evidence="24 25">ACAM 611</strain>
    </source>
</reference>
<dbReference type="GO" id="GO:0005737">
    <property type="term" value="C:cytoplasm"/>
    <property type="evidence" value="ECO:0007669"/>
    <property type="project" value="TreeGrafter"/>
</dbReference>
<evidence type="ECO:0000256" key="14">
    <source>
        <dbReference type="ARBA" id="ARBA00030048"/>
    </source>
</evidence>
<comment type="catalytic activity">
    <reaction evidence="20">
        <text>7,8-dihydropteroate + L-glutamate + ATP = 7,8-dihydrofolate + ADP + phosphate + H(+)</text>
        <dbReference type="Rhea" id="RHEA:23584"/>
        <dbReference type="ChEBI" id="CHEBI:15378"/>
        <dbReference type="ChEBI" id="CHEBI:17839"/>
        <dbReference type="ChEBI" id="CHEBI:29985"/>
        <dbReference type="ChEBI" id="CHEBI:30616"/>
        <dbReference type="ChEBI" id="CHEBI:43474"/>
        <dbReference type="ChEBI" id="CHEBI:57451"/>
        <dbReference type="ChEBI" id="CHEBI:456216"/>
        <dbReference type="EC" id="6.3.2.12"/>
    </reaction>
</comment>
<comment type="catalytic activity">
    <reaction evidence="18">
        <text>10-formyltetrahydrofolyl-(gamma-L-Glu)(n) + L-glutamate + ATP = 10-formyltetrahydrofolyl-(gamma-L-Glu)(n+1) + ADP + phosphate + H(+)</text>
        <dbReference type="Rhea" id="RHEA:51904"/>
        <dbReference type="Rhea" id="RHEA-COMP:13088"/>
        <dbReference type="Rhea" id="RHEA-COMP:14300"/>
        <dbReference type="ChEBI" id="CHEBI:15378"/>
        <dbReference type="ChEBI" id="CHEBI:29985"/>
        <dbReference type="ChEBI" id="CHEBI:30616"/>
        <dbReference type="ChEBI" id="CHEBI:43474"/>
        <dbReference type="ChEBI" id="CHEBI:134413"/>
        <dbReference type="ChEBI" id="CHEBI:456216"/>
        <dbReference type="EC" id="6.3.2.17"/>
    </reaction>
</comment>
<dbReference type="GO" id="GO:0005524">
    <property type="term" value="F:ATP binding"/>
    <property type="evidence" value="ECO:0007669"/>
    <property type="project" value="UniProtKB-KW"/>
</dbReference>
<evidence type="ECO:0000256" key="16">
    <source>
        <dbReference type="ARBA" id="ARBA00032510"/>
    </source>
</evidence>
<proteinExistence type="inferred from homology"/>
<accession>H5TAF4</accession>
<evidence type="ECO:0000256" key="18">
    <source>
        <dbReference type="ARBA" id="ARBA00047808"/>
    </source>
</evidence>
<dbReference type="eggNOG" id="COG0285">
    <property type="taxonomic scope" value="Bacteria"/>
</dbReference>
<dbReference type="PROSITE" id="PS01012">
    <property type="entry name" value="FOLYLPOLYGLU_SYNT_2"/>
    <property type="match status" value="1"/>
</dbReference>
<evidence type="ECO:0000256" key="2">
    <source>
        <dbReference type="ARBA" id="ARBA00004799"/>
    </source>
</evidence>
<evidence type="ECO:0000313" key="24">
    <source>
        <dbReference type="EMBL" id="GAB55281.1"/>
    </source>
</evidence>
<evidence type="ECO:0000256" key="3">
    <source>
        <dbReference type="ARBA" id="ARBA00005150"/>
    </source>
</evidence>
<dbReference type="PIRSF" id="PIRSF001563">
    <property type="entry name" value="Folylpolyglu_synth"/>
    <property type="match status" value="1"/>
</dbReference>
<evidence type="ECO:0000256" key="13">
    <source>
        <dbReference type="ARBA" id="ARBA00022909"/>
    </source>
</evidence>
<comment type="catalytic activity">
    <reaction evidence="17">
        <text>(6S)-5,6,7,8-tetrahydrofolyl-(gamma-L-Glu)(n) + L-glutamate + ATP = (6S)-5,6,7,8-tetrahydrofolyl-(gamma-L-Glu)(n+1) + ADP + phosphate + H(+)</text>
        <dbReference type="Rhea" id="RHEA:10580"/>
        <dbReference type="Rhea" id="RHEA-COMP:14738"/>
        <dbReference type="Rhea" id="RHEA-COMP:14740"/>
        <dbReference type="ChEBI" id="CHEBI:15378"/>
        <dbReference type="ChEBI" id="CHEBI:29985"/>
        <dbReference type="ChEBI" id="CHEBI:30616"/>
        <dbReference type="ChEBI" id="CHEBI:43474"/>
        <dbReference type="ChEBI" id="CHEBI:141005"/>
        <dbReference type="ChEBI" id="CHEBI:456216"/>
        <dbReference type="EC" id="6.3.2.17"/>
    </reaction>
</comment>
<dbReference type="AlphaFoldDB" id="H5TAF4"/>
<keyword evidence="25" id="KW-1185">Reference proteome</keyword>
<comment type="caution">
    <text evidence="24">The sequence shown here is derived from an EMBL/GenBank/DDBJ whole genome shotgun (WGS) entry which is preliminary data.</text>
</comment>
<dbReference type="EC" id="6.3.2.12" evidence="5"/>
<evidence type="ECO:0000256" key="19">
    <source>
        <dbReference type="ARBA" id="ARBA00049035"/>
    </source>
</evidence>
<evidence type="ECO:0000256" key="9">
    <source>
        <dbReference type="ARBA" id="ARBA00022723"/>
    </source>
</evidence>
<sequence length="444" mass="49162">MDNTRSLHDWLEYIESAHTQVIDMGLERVQKVFKRLSLDFAARCVVTVAGTNGKGTTCRFIEQACLHAEKTVGVYASPHISLFNERIRIGGLDVDDATLCAAFTKIYEAASGLKSHNNDSVETISLSYFEYATLCALLIFAEKNVDVCVLEVGLGGRLDATNIIDANIGVITSIGFDHQSYLGNTLDAIAGEKAGIIKPAQRVVIGYSSMQDSVGKILTQFSIHTLLCEQDFGLIQSKSSAVASSLSTGWIRVDNTLEHFSLQHTQIPAQNVMTAIATLHFIAQFFAHSEPLLLQHKTLEALINKVNVPGRFEVVSQSPYIILDVAHNEDSAKYLLWRLQQKQFNQCHILIGMLKDKNIEATIEQLISVNAQWYCVDLPAPRGEKADRLQKALHSLNKKSETFNDVPTALKRCVQECQTGDIILVVGSFILASNFMQALLDYKR</sequence>
<evidence type="ECO:0000256" key="4">
    <source>
        <dbReference type="ARBA" id="ARBA00008276"/>
    </source>
</evidence>
<dbReference type="SUPFAM" id="SSF53244">
    <property type="entry name" value="MurD-like peptide ligases, peptide-binding domain"/>
    <property type="match status" value="1"/>
</dbReference>
<evidence type="ECO:0000256" key="1">
    <source>
        <dbReference type="ARBA" id="ARBA00002714"/>
    </source>
</evidence>
<comment type="similarity">
    <text evidence="4 21">Belongs to the folylpolyglutamate synthase family.</text>
</comment>
<dbReference type="Gene3D" id="3.90.190.20">
    <property type="entry name" value="Mur ligase, C-terminal domain"/>
    <property type="match status" value="1"/>
</dbReference>
<keyword evidence="12" id="KW-0460">Magnesium</keyword>
<comment type="function">
    <text evidence="1">Functions in two distinct reactions of the de novo folate biosynthetic pathway. Catalyzes the addition of a glutamate residue to dihydropteroate (7,8-dihydropteroate or H2Pte) to form dihydrofolate (7,8-dihydrofolate monoglutamate or H2Pte-Glu). Also catalyzes successive additions of L-glutamate to tetrahydrofolate or 10-formyltetrahydrofolate or 5,10-methylenetetrahydrofolate, leading to folylpolyglutamate derivatives.</text>
</comment>
<dbReference type="InterPro" id="IPR018109">
    <property type="entry name" value="Folylpolyglutamate_synth_CS"/>
</dbReference>
<evidence type="ECO:0000259" key="22">
    <source>
        <dbReference type="Pfam" id="PF02875"/>
    </source>
</evidence>
<dbReference type="InterPro" id="IPR036565">
    <property type="entry name" value="Mur-like_cat_sf"/>
</dbReference>
<organism evidence="24 25">
    <name type="scientific">Glaciecola punicea ACAM 611</name>
    <dbReference type="NCBI Taxonomy" id="1121923"/>
    <lineage>
        <taxon>Bacteria</taxon>
        <taxon>Pseudomonadati</taxon>
        <taxon>Pseudomonadota</taxon>
        <taxon>Gammaproteobacteria</taxon>
        <taxon>Alteromonadales</taxon>
        <taxon>Alteromonadaceae</taxon>
        <taxon>Glaciecola</taxon>
    </lineage>
</organism>
<dbReference type="Gene3D" id="3.40.1190.10">
    <property type="entry name" value="Mur-like, catalytic domain"/>
    <property type="match status" value="1"/>
</dbReference>
<evidence type="ECO:0000256" key="21">
    <source>
        <dbReference type="PIRNR" id="PIRNR001563"/>
    </source>
</evidence>
<dbReference type="Pfam" id="PF08245">
    <property type="entry name" value="Mur_ligase_M"/>
    <property type="match status" value="1"/>
</dbReference>
<dbReference type="InterPro" id="IPR004101">
    <property type="entry name" value="Mur_ligase_C"/>
</dbReference>
<feature type="domain" description="Mur ligase central" evidence="23">
    <location>
        <begin position="48"/>
        <end position="202"/>
    </location>
</feature>
<keyword evidence="9" id="KW-0479">Metal-binding</keyword>
<evidence type="ECO:0000256" key="20">
    <source>
        <dbReference type="ARBA" id="ARBA00049161"/>
    </source>
</evidence>
<dbReference type="NCBIfam" id="TIGR01499">
    <property type="entry name" value="folC"/>
    <property type="match status" value="1"/>
</dbReference>
<dbReference type="InterPro" id="IPR036615">
    <property type="entry name" value="Mur_ligase_C_dom_sf"/>
</dbReference>
<keyword evidence="10 21" id="KW-0547">Nucleotide-binding</keyword>
<keyword evidence="13" id="KW-0289">Folate biosynthesis</keyword>
<dbReference type="STRING" id="56804.BAE46_13785"/>
<feature type="domain" description="Mur ligase C-terminal" evidence="22">
    <location>
        <begin position="310"/>
        <end position="429"/>
    </location>
</feature>
<evidence type="ECO:0000256" key="8">
    <source>
        <dbReference type="ARBA" id="ARBA00022598"/>
    </source>
</evidence>
<evidence type="ECO:0000256" key="12">
    <source>
        <dbReference type="ARBA" id="ARBA00022842"/>
    </source>
</evidence>
<dbReference type="InterPro" id="IPR013221">
    <property type="entry name" value="Mur_ligase_cen"/>
</dbReference>
<evidence type="ECO:0000256" key="17">
    <source>
        <dbReference type="ARBA" id="ARBA00047493"/>
    </source>
</evidence>
<dbReference type="EMBL" id="BAET01000008">
    <property type="protein sequence ID" value="GAB55281.1"/>
    <property type="molecule type" value="Genomic_DNA"/>
</dbReference>
<evidence type="ECO:0000259" key="23">
    <source>
        <dbReference type="Pfam" id="PF08245"/>
    </source>
</evidence>
<dbReference type="GO" id="GO:0046872">
    <property type="term" value="F:metal ion binding"/>
    <property type="evidence" value="ECO:0007669"/>
    <property type="project" value="UniProtKB-KW"/>
</dbReference>
<evidence type="ECO:0000256" key="15">
    <source>
        <dbReference type="ARBA" id="ARBA00030592"/>
    </source>
</evidence>
<comment type="pathway">
    <text evidence="2">Cofactor biosynthesis; tetrahydrofolate biosynthesis; 7,8-dihydrofolate from 2-amino-4-hydroxy-6-hydroxymethyl-7,8-dihydropteridine diphosphate and 4-aminobenzoate: step 2/2.</text>
</comment>
<dbReference type="GO" id="GO:0004326">
    <property type="term" value="F:tetrahydrofolylpolyglutamate synthase activity"/>
    <property type="evidence" value="ECO:0007669"/>
    <property type="project" value="UniProtKB-EC"/>
</dbReference>
<dbReference type="RefSeq" id="WP_006004205.1">
    <property type="nucleotide sequence ID" value="NZ_BAET01000008.1"/>
</dbReference>
<dbReference type="GO" id="GO:0046654">
    <property type="term" value="P:tetrahydrofolate biosynthetic process"/>
    <property type="evidence" value="ECO:0007669"/>
    <property type="project" value="UniProtKB-UniPathway"/>
</dbReference>
<evidence type="ECO:0000256" key="10">
    <source>
        <dbReference type="ARBA" id="ARBA00022741"/>
    </source>
</evidence>
<comment type="pathway">
    <text evidence="3">Cofactor biosynthesis; tetrahydrofolylpolyglutamate biosynthesis.</text>
</comment>
<dbReference type="PANTHER" id="PTHR11136:SF0">
    <property type="entry name" value="DIHYDROFOLATE SYNTHETASE-RELATED"/>
    <property type="match status" value="1"/>
</dbReference>
<dbReference type="InterPro" id="IPR001645">
    <property type="entry name" value="Folylpolyglutamate_synth"/>
</dbReference>
<evidence type="ECO:0000256" key="11">
    <source>
        <dbReference type="ARBA" id="ARBA00022840"/>
    </source>
</evidence>